<protein>
    <submittedName>
        <fullName evidence="1">Uncharacterized protein</fullName>
    </submittedName>
</protein>
<dbReference type="AlphaFoldDB" id="A0A1G7E8A7"/>
<proteinExistence type="predicted"/>
<dbReference type="Proteomes" id="UP000198517">
    <property type="component" value="Unassembled WGS sequence"/>
</dbReference>
<evidence type="ECO:0000313" key="1">
    <source>
        <dbReference type="EMBL" id="SDE59887.1"/>
    </source>
</evidence>
<name>A0A1G7E8A7_9FLAO</name>
<reference evidence="1 2" key="1">
    <citation type="submission" date="2016-10" db="EMBL/GenBank/DDBJ databases">
        <authorList>
            <person name="de Groot N.N."/>
        </authorList>
    </citation>
    <scope>NUCLEOTIDE SEQUENCE [LARGE SCALE GENOMIC DNA]</scope>
    <source>
        <strain evidence="1 2">DSM 24015</strain>
    </source>
</reference>
<dbReference type="EMBL" id="FNAS01000014">
    <property type="protein sequence ID" value="SDE59887.1"/>
    <property type="molecule type" value="Genomic_DNA"/>
</dbReference>
<accession>A0A1G7E8A7</accession>
<keyword evidence="2" id="KW-1185">Reference proteome</keyword>
<gene>
    <name evidence="1" type="ORF">SAMN05421544_11462</name>
</gene>
<evidence type="ECO:0000313" key="2">
    <source>
        <dbReference type="Proteomes" id="UP000198517"/>
    </source>
</evidence>
<organism evidence="1 2">
    <name type="scientific">Riemerella columbipharyngis</name>
    <dbReference type="NCBI Taxonomy" id="1071918"/>
    <lineage>
        <taxon>Bacteria</taxon>
        <taxon>Pseudomonadati</taxon>
        <taxon>Bacteroidota</taxon>
        <taxon>Flavobacteriia</taxon>
        <taxon>Flavobacteriales</taxon>
        <taxon>Weeksellaceae</taxon>
        <taxon>Riemerella</taxon>
    </lineage>
</organism>
<sequence length="35" mass="4025">MKLPDGSSFQEKIKEQEKKLKGYLSSNDNPIEITQ</sequence>